<keyword evidence="1 3" id="KW-0820">tRNA-binding</keyword>
<sequence length="155" mass="16672">MAAAVAKSGAFIFSASVLSSSQRMLPPSRSNFLSLVTGNNAGLLRHVSIFTPSLSLSSSSPEVDPEKSSSAIAMAEPADEAPSPPPADAVREAAAALDIRVGRIIRAWRHPEADSLYVEEVDVGEAEPRTICSGLVNYVPLHNLQVQYHHWYLNY</sequence>
<dbReference type="Proteomes" id="UP001412067">
    <property type="component" value="Unassembled WGS sequence"/>
</dbReference>
<dbReference type="PANTHER" id="PTHR11586:SF47">
    <property type="entry name" value="NUCLEIC ACID-BINDING, OB-FOLD-LIKE PROTEIN"/>
    <property type="match status" value="1"/>
</dbReference>
<evidence type="ECO:0000256" key="4">
    <source>
        <dbReference type="SAM" id="MobiDB-lite"/>
    </source>
</evidence>
<dbReference type="PANTHER" id="PTHR11586">
    <property type="entry name" value="TRNA-AMINOACYLATION COFACTOR ARC1 FAMILY MEMBER"/>
    <property type="match status" value="1"/>
</dbReference>
<dbReference type="PROSITE" id="PS50886">
    <property type="entry name" value="TRBD"/>
    <property type="match status" value="1"/>
</dbReference>
<dbReference type="EMBL" id="JBBWWR010000005">
    <property type="protein sequence ID" value="KAK8967322.1"/>
    <property type="molecule type" value="Genomic_DNA"/>
</dbReference>
<evidence type="ECO:0000313" key="7">
    <source>
        <dbReference type="Proteomes" id="UP001412067"/>
    </source>
</evidence>
<evidence type="ECO:0000256" key="1">
    <source>
        <dbReference type="ARBA" id="ARBA00022555"/>
    </source>
</evidence>
<gene>
    <name evidence="6" type="ORF">KSP40_PGU017394</name>
</gene>
<dbReference type="Gene3D" id="2.40.50.140">
    <property type="entry name" value="Nucleic acid-binding proteins"/>
    <property type="match status" value="1"/>
</dbReference>
<feature type="region of interest" description="Disordered" evidence="4">
    <location>
        <begin position="54"/>
        <end position="88"/>
    </location>
</feature>
<keyword evidence="7" id="KW-1185">Reference proteome</keyword>
<dbReference type="InterPro" id="IPR051270">
    <property type="entry name" value="Tyrosine-tRNA_ligase_regulator"/>
</dbReference>
<accession>A0ABR2MSX5</accession>
<name>A0ABR2MSX5_9ASPA</name>
<dbReference type="InterPro" id="IPR002547">
    <property type="entry name" value="tRNA-bd_dom"/>
</dbReference>
<evidence type="ECO:0000313" key="6">
    <source>
        <dbReference type="EMBL" id="KAK8967322.1"/>
    </source>
</evidence>
<comment type="caution">
    <text evidence="6">The sequence shown here is derived from an EMBL/GenBank/DDBJ whole genome shotgun (WGS) entry which is preliminary data.</text>
</comment>
<keyword evidence="6" id="KW-0436">Ligase</keyword>
<feature type="domain" description="TRNA-binding" evidence="5">
    <location>
        <begin position="93"/>
        <end position="155"/>
    </location>
</feature>
<evidence type="ECO:0000256" key="3">
    <source>
        <dbReference type="PROSITE-ProRule" id="PRU00209"/>
    </source>
</evidence>
<proteinExistence type="predicted"/>
<reference evidence="6 7" key="1">
    <citation type="journal article" date="2022" name="Nat. Plants">
        <title>Genomes of leafy and leafless Platanthera orchids illuminate the evolution of mycoheterotrophy.</title>
        <authorList>
            <person name="Li M.H."/>
            <person name="Liu K.W."/>
            <person name="Li Z."/>
            <person name="Lu H.C."/>
            <person name="Ye Q.L."/>
            <person name="Zhang D."/>
            <person name="Wang J.Y."/>
            <person name="Li Y.F."/>
            <person name="Zhong Z.M."/>
            <person name="Liu X."/>
            <person name="Yu X."/>
            <person name="Liu D.K."/>
            <person name="Tu X.D."/>
            <person name="Liu B."/>
            <person name="Hao Y."/>
            <person name="Liao X.Y."/>
            <person name="Jiang Y.T."/>
            <person name="Sun W.H."/>
            <person name="Chen J."/>
            <person name="Chen Y.Q."/>
            <person name="Ai Y."/>
            <person name="Zhai J.W."/>
            <person name="Wu S.S."/>
            <person name="Zhou Z."/>
            <person name="Hsiao Y.Y."/>
            <person name="Wu W.L."/>
            <person name="Chen Y.Y."/>
            <person name="Lin Y.F."/>
            <person name="Hsu J.L."/>
            <person name="Li C.Y."/>
            <person name="Wang Z.W."/>
            <person name="Zhao X."/>
            <person name="Zhong W.Y."/>
            <person name="Ma X.K."/>
            <person name="Ma L."/>
            <person name="Huang J."/>
            <person name="Chen G.Z."/>
            <person name="Huang M.Z."/>
            <person name="Huang L."/>
            <person name="Peng D.H."/>
            <person name="Luo Y.B."/>
            <person name="Zou S.Q."/>
            <person name="Chen S.P."/>
            <person name="Lan S."/>
            <person name="Tsai W.C."/>
            <person name="Van de Peer Y."/>
            <person name="Liu Z.J."/>
        </authorList>
    </citation>
    <scope>NUCLEOTIDE SEQUENCE [LARGE SCALE GENOMIC DNA]</scope>
    <source>
        <strain evidence="6">Lor288</strain>
    </source>
</reference>
<dbReference type="InterPro" id="IPR012340">
    <property type="entry name" value="NA-bd_OB-fold"/>
</dbReference>
<evidence type="ECO:0000259" key="5">
    <source>
        <dbReference type="PROSITE" id="PS50886"/>
    </source>
</evidence>
<protein>
    <submittedName>
        <fullName evidence="6">Methionine--tRNA ligase</fullName>
    </submittedName>
</protein>
<dbReference type="Pfam" id="PF01588">
    <property type="entry name" value="tRNA_bind"/>
    <property type="match status" value="1"/>
</dbReference>
<evidence type="ECO:0000256" key="2">
    <source>
        <dbReference type="ARBA" id="ARBA00022884"/>
    </source>
</evidence>
<dbReference type="GO" id="GO:0016874">
    <property type="term" value="F:ligase activity"/>
    <property type="evidence" value="ECO:0007669"/>
    <property type="project" value="UniProtKB-KW"/>
</dbReference>
<dbReference type="SUPFAM" id="SSF50249">
    <property type="entry name" value="Nucleic acid-binding proteins"/>
    <property type="match status" value="1"/>
</dbReference>
<keyword evidence="2 3" id="KW-0694">RNA-binding</keyword>
<organism evidence="6 7">
    <name type="scientific">Platanthera guangdongensis</name>
    <dbReference type="NCBI Taxonomy" id="2320717"/>
    <lineage>
        <taxon>Eukaryota</taxon>
        <taxon>Viridiplantae</taxon>
        <taxon>Streptophyta</taxon>
        <taxon>Embryophyta</taxon>
        <taxon>Tracheophyta</taxon>
        <taxon>Spermatophyta</taxon>
        <taxon>Magnoliopsida</taxon>
        <taxon>Liliopsida</taxon>
        <taxon>Asparagales</taxon>
        <taxon>Orchidaceae</taxon>
        <taxon>Orchidoideae</taxon>
        <taxon>Orchideae</taxon>
        <taxon>Orchidinae</taxon>
        <taxon>Platanthera</taxon>
    </lineage>
</organism>